<dbReference type="AlphaFoldDB" id="A0A7R9BLH2"/>
<sequence>MSAARSRAELVEQYCQITGKSREHGERMLEACNDDLDTALLLEFDNDAPEPVLAPQPPPPPPPSRLQAAAVAVAAPPLVATAVTSTEDGISTVPTTSTGTMMNKPRRFDDLFAPPTDIMFERGFLQARDAGTQRNVWLLVDVHNEQEFACKVLNRDVWYDERIKTLIRENFIFWQVPMKSEEGERFLNFYPVEKWPSYCVIDPRTGERLVTWDTTDADVVYQLLNDFLGDRPNPNDADEPKQTVAEVSKNISKIELNGKPGSTSGKLMGLSGSSASDDSLSSLGALEAKSDAWKTFLGSDKDAVSELMIRVPDGRKTVVSMPHSSQIQAVITFAECLGFPSSKYALMAGYPRRNISELPSATSLKDAGFSLRETVIVKEK</sequence>
<dbReference type="EMBL" id="CAJPEX010000930">
    <property type="protein sequence ID" value="CAG0917680.1"/>
    <property type="molecule type" value="Genomic_DNA"/>
</dbReference>
<keyword evidence="3" id="KW-1185">Reference proteome</keyword>
<dbReference type="GO" id="GO:0043130">
    <property type="term" value="F:ubiquitin binding"/>
    <property type="evidence" value="ECO:0007669"/>
    <property type="project" value="TreeGrafter"/>
</dbReference>
<protein>
    <recommendedName>
        <fullName evidence="1">UBX domain-containing protein</fullName>
    </recommendedName>
</protein>
<dbReference type="SUPFAM" id="SSF52833">
    <property type="entry name" value="Thioredoxin-like"/>
    <property type="match status" value="1"/>
</dbReference>
<dbReference type="CDD" id="cd02958">
    <property type="entry name" value="UAS"/>
    <property type="match status" value="1"/>
</dbReference>
<dbReference type="InterPro" id="IPR001012">
    <property type="entry name" value="UBX_dom"/>
</dbReference>
<dbReference type="Pfam" id="PF14555">
    <property type="entry name" value="UBA_4"/>
    <property type="match status" value="1"/>
</dbReference>
<reference evidence="2" key="1">
    <citation type="submission" date="2020-11" db="EMBL/GenBank/DDBJ databases">
        <authorList>
            <person name="Tran Van P."/>
        </authorList>
    </citation>
    <scope>NUCLEOTIDE SEQUENCE</scope>
</reference>
<gene>
    <name evidence="2" type="ORF">NMOB1V02_LOCUS5258</name>
</gene>
<evidence type="ECO:0000313" key="2">
    <source>
        <dbReference type="EMBL" id="CAD7277528.1"/>
    </source>
</evidence>
<dbReference type="InterPro" id="IPR029071">
    <property type="entry name" value="Ubiquitin-like_domsf"/>
</dbReference>
<dbReference type="Pfam" id="PF00789">
    <property type="entry name" value="UBX"/>
    <property type="match status" value="1"/>
</dbReference>
<dbReference type="InterPro" id="IPR036249">
    <property type="entry name" value="Thioredoxin-like_sf"/>
</dbReference>
<dbReference type="PANTHER" id="PTHR23322:SF6">
    <property type="entry name" value="UBX DOMAIN-CONTAINING PROTEIN 7"/>
    <property type="match status" value="1"/>
</dbReference>
<dbReference type="SMART" id="SM00166">
    <property type="entry name" value="UBX"/>
    <property type="match status" value="1"/>
</dbReference>
<dbReference type="Proteomes" id="UP000678499">
    <property type="component" value="Unassembled WGS sequence"/>
</dbReference>
<dbReference type="InterPro" id="IPR006577">
    <property type="entry name" value="UAS"/>
</dbReference>
<feature type="domain" description="UBX" evidence="1">
    <location>
        <begin position="300"/>
        <end position="377"/>
    </location>
</feature>
<proteinExistence type="predicted"/>
<dbReference type="Gene3D" id="1.10.8.10">
    <property type="entry name" value="DNA helicase RuvA subunit, C-terminal domain"/>
    <property type="match status" value="1"/>
</dbReference>
<dbReference type="Pfam" id="PF13899">
    <property type="entry name" value="Thioredoxin_7"/>
    <property type="match status" value="1"/>
</dbReference>
<name>A0A7R9BLH2_9CRUS</name>
<dbReference type="EMBL" id="OA882967">
    <property type="protein sequence ID" value="CAD7277528.1"/>
    <property type="molecule type" value="Genomic_DNA"/>
</dbReference>
<evidence type="ECO:0000259" key="1">
    <source>
        <dbReference type="PROSITE" id="PS50033"/>
    </source>
</evidence>
<organism evidence="2">
    <name type="scientific">Notodromas monacha</name>
    <dbReference type="NCBI Taxonomy" id="399045"/>
    <lineage>
        <taxon>Eukaryota</taxon>
        <taxon>Metazoa</taxon>
        <taxon>Ecdysozoa</taxon>
        <taxon>Arthropoda</taxon>
        <taxon>Crustacea</taxon>
        <taxon>Oligostraca</taxon>
        <taxon>Ostracoda</taxon>
        <taxon>Podocopa</taxon>
        <taxon>Podocopida</taxon>
        <taxon>Cypridocopina</taxon>
        <taxon>Cypridoidea</taxon>
        <taxon>Cyprididae</taxon>
        <taxon>Notodromas</taxon>
    </lineage>
</organism>
<dbReference type="InterPro" id="IPR050730">
    <property type="entry name" value="UBX_domain-protein"/>
</dbReference>
<dbReference type="SUPFAM" id="SSF54236">
    <property type="entry name" value="Ubiquitin-like"/>
    <property type="match status" value="1"/>
</dbReference>
<dbReference type="Gene3D" id="3.40.30.10">
    <property type="entry name" value="Glutaredoxin"/>
    <property type="match status" value="1"/>
</dbReference>
<dbReference type="PANTHER" id="PTHR23322">
    <property type="entry name" value="FAS-ASSOCIATED PROTEIN"/>
    <property type="match status" value="1"/>
</dbReference>
<dbReference type="Gene3D" id="3.10.20.90">
    <property type="entry name" value="Phosphatidylinositol 3-kinase Catalytic Subunit, Chain A, domain 1"/>
    <property type="match status" value="1"/>
</dbReference>
<dbReference type="GO" id="GO:0043161">
    <property type="term" value="P:proteasome-mediated ubiquitin-dependent protein catabolic process"/>
    <property type="evidence" value="ECO:0007669"/>
    <property type="project" value="TreeGrafter"/>
</dbReference>
<dbReference type="PROSITE" id="PS50033">
    <property type="entry name" value="UBX"/>
    <property type="match status" value="1"/>
</dbReference>
<dbReference type="OrthoDB" id="270602at2759"/>
<evidence type="ECO:0000313" key="3">
    <source>
        <dbReference type="Proteomes" id="UP000678499"/>
    </source>
</evidence>
<accession>A0A7R9BLH2</accession>
<dbReference type="GO" id="GO:0005634">
    <property type="term" value="C:nucleus"/>
    <property type="evidence" value="ECO:0007669"/>
    <property type="project" value="TreeGrafter"/>
</dbReference>
<dbReference type="SMART" id="SM00594">
    <property type="entry name" value="UAS"/>
    <property type="match status" value="1"/>
</dbReference>